<dbReference type="InterPro" id="IPR010071">
    <property type="entry name" value="AA_adenyl_dom"/>
</dbReference>
<evidence type="ECO:0000256" key="1">
    <source>
        <dbReference type="ARBA" id="ARBA00001957"/>
    </source>
</evidence>
<dbReference type="Pfam" id="PF13193">
    <property type="entry name" value="AMP-binding_C"/>
    <property type="match status" value="1"/>
</dbReference>
<dbReference type="SUPFAM" id="SSF47336">
    <property type="entry name" value="ACP-like"/>
    <property type="match status" value="2"/>
</dbReference>
<dbReference type="CDD" id="cd12114">
    <property type="entry name" value="A_NRPS_TlmIV_like"/>
    <property type="match status" value="1"/>
</dbReference>
<dbReference type="STRING" id="697329.Rumal_0870"/>
<dbReference type="PANTHER" id="PTHR45527">
    <property type="entry name" value="NONRIBOSOMAL PEPTIDE SYNTHETASE"/>
    <property type="match status" value="1"/>
</dbReference>
<dbReference type="InterPro" id="IPR023213">
    <property type="entry name" value="CAT-like_dom_sf"/>
</dbReference>
<dbReference type="InterPro" id="IPR045851">
    <property type="entry name" value="AMP-bd_C_sf"/>
</dbReference>
<dbReference type="GO" id="GO:0005737">
    <property type="term" value="C:cytoplasm"/>
    <property type="evidence" value="ECO:0007669"/>
    <property type="project" value="TreeGrafter"/>
</dbReference>
<sequence>MKELEAKQYLLDLLPAHTEITDDTNLIEAGLDSLSIMKLNSIWRKAGSKVSFAKLISDPFWSAWRSYLNFESDTSSADQSLQSASSEVNDPSAPFPLTQVQYAYWAGRQKHQILGGFGCHCYVELDGTDIDTQRLAKAWSLLLMRHPMLRVRFLDDGTQQYMSEPYNKDITIYDLRDCDPDQAEQELISIRSGLSHRQFRIELGEVAGLGIALLHNNRHRIFFDVDLLVADVHSFQIILNDLGRLYREPINTISDFHFGTYLRKEAEQNRSALENDRNYWMQKIDTMPLAPVLPLAKEPSSVKDAYFTARKHKLPEKVWKCLKAQASKYGVTPSMVLLCVYGLGIANYSEQPDFLINIPTFNRNTEISGIEDVVADFTRLSLLPFHKKDGESFAETVRRTAADFYEIMEHPAYSGVEIIRELNRKYGQEMPVAPVVFACNIETSLTDHIVETTLGTWNYIISQTPQVWLDFQMYEDHGSLLLKWDSVRELFDPEFLDLMFADLTAFLEKAAECDWNSEILCRRHDLLQVDIPQDANIYSDYEIHEGFFETAVNDPDLPALINAVTGEELSYGQAAKAALGIAHELQERGFCGEKIAVMMPRGIRQIIAILGIVASGNCYVPVNPEYPHDRQAYIFEKASIQYALTSEICKDNISDKVQALITDNIEPAEEIADWKHSSPDSSAYIIFTSGSTGNPKGVEISHRSAVNTIRTINEQYGIEKNDRVLAVSAVDFDLSVYDIFGTLSAGAGLVILDDAHKKDALFWHQTVTRFGVTFWNSVPAFVEMLCIVTKEQDRPLDSLRHILMSGDWIAVDLPERLQKVAPNAKVVSLGGATEAAIWSNFFDVKLPIPSGWRSIPYGSALKYQKYRVVDEKMHDCPPYKKGELLIGGIGLAIGYVGDEKLTAERFIYDQGERWYRTGDFGRYWADGTIEFLGRNDDQVKLNGYRIELGEIEQHLSRYKGIREAKAVVITRNAGQSLTVFICPENPDDTPDEAELRSYLQKKIPHYMIPNRFVTVSELPLNRNGKVDVKALRSMETAIGEERKLELPHPGMESEIAEEWIAILQIGRVDRNTSFFELGGDSLTATSLCMRLRKKIDIAIPLEKMFEWKTIRLQAEGIEKMQKSAAQRPEHLPKVEHEEKKRFEKFELSDIQTAYWLGKTGDYALSGISTVFYYELETGILEPDRLQQALRKLIYRHDMMRTVLIKGEAMQQVLATVPEYTIPVTDLTVSGQTPEQLREEMSHPVFDESVWPLFKMHLVRISESTMRLMMCFNNIIYDGYSIAILLDELGTFYREPERPVTRESITFRDYLETMRNWKRGKEYEADREYWMQRAETMLPAPELPVVQGSDRIAGERLSHIEARLSAAQYERLRSKAAALDITPTAVLLSAYGAVLAGWSKTRHFTLNLTRFNRIPFSDEIHQVVGDFTSLVLADIDCRPELSITEFMQETQKKLAEDLSHPYYSGVDVLREYARRNEIVGKESMPIVFTSALGFAGKVTREHALGRRVYNSSQTPQVWLDHQVMDDENELILSWDYVEKLFTNGMIEDMFNTYVQLLEELAKDDEIWDKKRDYLHIPYMEERQLANCTDAPVSELTLLDLFAQNLPDGEKRIAIRTTDRDLTYGEIDKISSCIAETLINNGVKPNTLVAVVMDKGWEQIAAAVAAHKSGAAYYPIDINFPSERIQELLEMGEVTVVLTQSSAVRKWDTTRYLTIDVDLADSSSKIEATVHVSPDDLAYVICTSGTTGTPKGVEITHRGAVNTILDVNRRFSIIAQDSTIALSNLNFDLSVYDIFGMFQVGGTIVVPDAEKRKEPKHWIHLIEDLGVTVWNTVPMYMEMLVTYAENTAPFHCGLQKVLLSGDWIAPTLPDRMRKLWGDMDIISLGGATEASIWSNYYVTHGICGEMRSIPYGRPLTNQRFYVLDDCMQDRPVLVPGKLYIGGLGLARGYWKQAEKTREKFVANPVTGERLYDTGDMGRYLPGGEIEFLGRSDHQVKIGGYRIELGEIENVLERIEGIRNAVVTVVEQNNSRQLGCHLILDENGKRSLMLPDENSTTVLPIRQDFFEKTVIPKEDIDQIQIFHQAMDAVSMELVLSFIGRGTFDAHSIRQSIAPEYVHMTEQWCEYLCADGLLEQQGDGYIWKQDPFEYYKDQASGNELRNDQYRMWLGEIRERLEKYQTAYSDVLKGHKEAISFYLEDDGGLTPKVFGKYAVYDGKAASAVNELVTEWCREAKQPLQILELGTRVQPLLEKLYPLVETYHAEYTYMDESDTFLKQAEKLITEHDHLHLLEKDIEQICEIGENDLLADVILANNTLHRRCNLDKVMDNVSGSLKTGGMLIMIEQVQIRRFVRNVIGIYETEEPDRQLFLNDTQWCSVLERHGFRIEGILPVGETHIISASYQGIHRHTDVEKLRTLAGTLLPDYMVPRYYKVFENYPVSSNGKVDRKQLAKLLEVIEEPQEQRMTAPENETEQLLQEIWKKCLDQENISTEDTFFMLGGDSLKAIRCINEIQKQFSITLSLKQIFQNQTIRALAAIIDKQRDDGNDEIGEI</sequence>
<dbReference type="PROSITE" id="PS50075">
    <property type="entry name" value="CARRIER"/>
    <property type="match status" value="2"/>
</dbReference>
<dbReference type="Gene3D" id="2.30.38.10">
    <property type="entry name" value="Luciferase, Domain 3"/>
    <property type="match status" value="1"/>
</dbReference>
<dbReference type="InterPro" id="IPR020806">
    <property type="entry name" value="PKS_PP-bd"/>
</dbReference>
<keyword evidence="3" id="KW-0596">Phosphopantetheine</keyword>
<evidence type="ECO:0000256" key="5">
    <source>
        <dbReference type="ARBA" id="ARBA00022598"/>
    </source>
</evidence>
<dbReference type="CDD" id="cd19535">
    <property type="entry name" value="Cyc_NRPS"/>
    <property type="match status" value="2"/>
</dbReference>
<dbReference type="GO" id="GO:0044550">
    <property type="term" value="P:secondary metabolite biosynthetic process"/>
    <property type="evidence" value="ECO:0007669"/>
    <property type="project" value="TreeGrafter"/>
</dbReference>
<dbReference type="SUPFAM" id="SSF52777">
    <property type="entry name" value="CoA-dependent acyltransferases"/>
    <property type="match status" value="4"/>
</dbReference>
<dbReference type="Pfam" id="PF00501">
    <property type="entry name" value="AMP-binding"/>
    <property type="match status" value="2"/>
</dbReference>
<dbReference type="FunFam" id="3.30.559.10:FF:000023">
    <property type="entry name" value="Non-ribosomal peptide synthetase"/>
    <property type="match status" value="1"/>
</dbReference>
<dbReference type="HOGENOM" id="CLU_000022_0_2_9"/>
<gene>
    <name evidence="7" type="ordered locus">Rumal_0870</name>
</gene>
<dbReference type="SUPFAM" id="SSF53335">
    <property type="entry name" value="S-adenosyl-L-methionine-dependent methyltransferases"/>
    <property type="match status" value="1"/>
</dbReference>
<dbReference type="PROSITE" id="PS00455">
    <property type="entry name" value="AMP_BINDING"/>
    <property type="match status" value="2"/>
</dbReference>
<evidence type="ECO:0000313" key="8">
    <source>
        <dbReference type="Proteomes" id="UP000006919"/>
    </source>
</evidence>
<name>E6UIU5_RUMA7</name>
<dbReference type="NCBIfam" id="TIGR01733">
    <property type="entry name" value="AA-adenyl-dom"/>
    <property type="match status" value="2"/>
</dbReference>
<feature type="domain" description="Carrier" evidence="6">
    <location>
        <begin position="1046"/>
        <end position="1121"/>
    </location>
</feature>
<dbReference type="GO" id="GO:0016874">
    <property type="term" value="F:ligase activity"/>
    <property type="evidence" value="ECO:0007669"/>
    <property type="project" value="UniProtKB-KW"/>
</dbReference>
<dbReference type="OrthoDB" id="2203190at2"/>
<dbReference type="FunFam" id="1.10.1200.10:FF:000005">
    <property type="entry name" value="Nonribosomal peptide synthetase 1"/>
    <property type="match status" value="1"/>
</dbReference>
<dbReference type="Gene3D" id="3.40.50.12780">
    <property type="entry name" value="N-terminal domain of ligase-like"/>
    <property type="match status" value="1"/>
</dbReference>
<dbReference type="Pfam" id="PF08241">
    <property type="entry name" value="Methyltransf_11"/>
    <property type="match status" value="1"/>
</dbReference>
<dbReference type="Gene3D" id="3.30.559.10">
    <property type="entry name" value="Chloramphenicol acetyltransferase-like domain"/>
    <property type="match status" value="2"/>
</dbReference>
<dbReference type="GO" id="GO:0031177">
    <property type="term" value="F:phosphopantetheine binding"/>
    <property type="evidence" value="ECO:0007669"/>
    <property type="project" value="InterPro"/>
</dbReference>
<dbReference type="SUPFAM" id="SSF56801">
    <property type="entry name" value="Acetyl-CoA synthetase-like"/>
    <property type="match status" value="2"/>
</dbReference>
<evidence type="ECO:0000256" key="2">
    <source>
        <dbReference type="ARBA" id="ARBA00004924"/>
    </source>
</evidence>
<organism evidence="7 8">
    <name type="scientific">Ruminococcus albus (strain ATCC 27210 / DSM 20455 / JCM 14654 / NCDO 2250 / 7)</name>
    <dbReference type="NCBI Taxonomy" id="697329"/>
    <lineage>
        <taxon>Bacteria</taxon>
        <taxon>Bacillati</taxon>
        <taxon>Bacillota</taxon>
        <taxon>Clostridia</taxon>
        <taxon>Eubacteriales</taxon>
        <taxon>Oscillospiraceae</taxon>
        <taxon>Ruminococcus</taxon>
    </lineage>
</organism>
<dbReference type="Gene3D" id="1.10.1200.10">
    <property type="entry name" value="ACP-like"/>
    <property type="match status" value="3"/>
</dbReference>
<keyword evidence="5" id="KW-0436">Ligase</keyword>
<dbReference type="InterPro" id="IPR057737">
    <property type="entry name" value="Condensation_MtbB-like"/>
</dbReference>
<dbReference type="SMART" id="SM00823">
    <property type="entry name" value="PKS_PP"/>
    <property type="match status" value="2"/>
</dbReference>
<dbReference type="Gene3D" id="3.30.559.30">
    <property type="entry name" value="Nonribosomal peptide synthetase, condensation domain"/>
    <property type="match status" value="2"/>
</dbReference>
<dbReference type="GO" id="GO:0043041">
    <property type="term" value="P:amino acid activation for nonribosomal peptide biosynthetic process"/>
    <property type="evidence" value="ECO:0007669"/>
    <property type="project" value="TreeGrafter"/>
</dbReference>
<dbReference type="InterPro" id="IPR036736">
    <property type="entry name" value="ACP-like_sf"/>
</dbReference>
<dbReference type="GO" id="GO:0008757">
    <property type="term" value="F:S-adenosylmethionine-dependent methyltransferase activity"/>
    <property type="evidence" value="ECO:0007669"/>
    <property type="project" value="InterPro"/>
</dbReference>
<dbReference type="InterPro" id="IPR001242">
    <property type="entry name" value="Condensation_dom"/>
</dbReference>
<keyword evidence="4" id="KW-0597">Phosphoprotein</keyword>
<dbReference type="FunFam" id="3.30.300.30:FF:000015">
    <property type="entry name" value="Nonribosomal peptide synthase SidD"/>
    <property type="match status" value="1"/>
</dbReference>
<dbReference type="Gene3D" id="3.30.300.30">
    <property type="match status" value="3"/>
</dbReference>
<dbReference type="InterPro" id="IPR029063">
    <property type="entry name" value="SAM-dependent_MTases_sf"/>
</dbReference>
<dbReference type="InterPro" id="IPR013216">
    <property type="entry name" value="Methyltransf_11"/>
</dbReference>
<dbReference type="Pfam" id="PF00668">
    <property type="entry name" value="Condensation"/>
    <property type="match status" value="2"/>
</dbReference>
<dbReference type="Gene3D" id="3.40.50.150">
    <property type="entry name" value="Vaccinia Virus protein VP39"/>
    <property type="match status" value="1"/>
</dbReference>
<dbReference type="Pfam" id="PF00550">
    <property type="entry name" value="PP-binding"/>
    <property type="match status" value="2"/>
</dbReference>
<dbReference type="InterPro" id="IPR042099">
    <property type="entry name" value="ANL_N_sf"/>
</dbReference>
<evidence type="ECO:0000256" key="3">
    <source>
        <dbReference type="ARBA" id="ARBA00022450"/>
    </source>
</evidence>
<comment type="cofactor">
    <cofactor evidence="1">
        <name>pantetheine 4'-phosphate</name>
        <dbReference type="ChEBI" id="CHEBI:47942"/>
    </cofactor>
</comment>
<dbReference type="InterPro" id="IPR025110">
    <property type="entry name" value="AMP-bd_C"/>
</dbReference>
<evidence type="ECO:0000256" key="4">
    <source>
        <dbReference type="ARBA" id="ARBA00022553"/>
    </source>
</evidence>
<dbReference type="KEGG" id="ral:Rumal_0870"/>
<dbReference type="Proteomes" id="UP000006919">
    <property type="component" value="Chromosome"/>
</dbReference>
<dbReference type="FunFam" id="3.30.559.30:FF:000006">
    <property type="entry name" value="Yersiniabactin polyketide/non-ribosomal peptide synthetase"/>
    <property type="match status" value="1"/>
</dbReference>
<protein>
    <submittedName>
        <fullName evidence="7">Amino acid adenylation domain protein</fullName>
    </submittedName>
</protein>
<dbReference type="InterPro" id="IPR009081">
    <property type="entry name" value="PP-bd_ACP"/>
</dbReference>
<dbReference type="Gene3D" id="3.40.50.980">
    <property type="match status" value="2"/>
</dbReference>
<dbReference type="InterPro" id="IPR020845">
    <property type="entry name" value="AMP-binding_CS"/>
</dbReference>
<reference evidence="7 8" key="1">
    <citation type="journal article" date="2011" name="J. Bacteriol.">
        <title>Complete genome of the cellulolytic ruminal bacterium Ruminococcus albus 7.</title>
        <authorList>
            <person name="Suen G."/>
            <person name="Stevenson D.M."/>
            <person name="Bruce D.C."/>
            <person name="Chertkov O."/>
            <person name="Copeland A."/>
            <person name="Cheng J.F."/>
            <person name="Detter C."/>
            <person name="Detter J.C."/>
            <person name="Goodwin L.A."/>
            <person name="Han C.S."/>
            <person name="Hauser L.J."/>
            <person name="Ivanova N.N."/>
            <person name="Kyrpides N.C."/>
            <person name="Land M.L."/>
            <person name="Lapidus A."/>
            <person name="Lucas S."/>
            <person name="Ovchinnikova G."/>
            <person name="Pitluck S."/>
            <person name="Tapia R."/>
            <person name="Woyke T."/>
            <person name="Boyum J."/>
            <person name="Mead D."/>
            <person name="Weimer P.J."/>
        </authorList>
    </citation>
    <scope>NUCLEOTIDE SEQUENCE [LARGE SCALE GENOMIC DNA]</scope>
    <source>
        <strain evidence="8">ATCC 27210 / DSM 20455 / JCM 14654 / NCDO 2250 / 7</strain>
    </source>
</reference>
<dbReference type="FunFam" id="3.40.50.980:FF:000001">
    <property type="entry name" value="Non-ribosomal peptide synthetase"/>
    <property type="match status" value="1"/>
</dbReference>
<dbReference type="EMBL" id="CP002403">
    <property type="protein sequence ID" value="ADU21397.1"/>
    <property type="molecule type" value="Genomic_DNA"/>
</dbReference>
<dbReference type="PANTHER" id="PTHR45527:SF10">
    <property type="entry name" value="PYOCHELIN SYNTHASE PCHF"/>
    <property type="match status" value="1"/>
</dbReference>
<comment type="pathway">
    <text evidence="2">Siderophore biosynthesis.</text>
</comment>
<dbReference type="InterPro" id="IPR000873">
    <property type="entry name" value="AMP-dep_synth/lig_dom"/>
</dbReference>
<dbReference type="RefSeq" id="WP_013497575.1">
    <property type="nucleotide sequence ID" value="NC_014833.1"/>
</dbReference>
<dbReference type="GO" id="GO:0008610">
    <property type="term" value="P:lipid biosynthetic process"/>
    <property type="evidence" value="ECO:0007669"/>
    <property type="project" value="UniProtKB-ARBA"/>
</dbReference>
<evidence type="ECO:0000313" key="7">
    <source>
        <dbReference type="EMBL" id="ADU21397.1"/>
    </source>
</evidence>
<dbReference type="eggNOG" id="COG1020">
    <property type="taxonomic scope" value="Bacteria"/>
</dbReference>
<evidence type="ECO:0000259" key="6">
    <source>
        <dbReference type="PROSITE" id="PS50075"/>
    </source>
</evidence>
<proteinExistence type="predicted"/>
<accession>E6UIU5</accession>
<dbReference type="NCBIfam" id="NF003417">
    <property type="entry name" value="PRK04813.1"/>
    <property type="match status" value="3"/>
</dbReference>
<feature type="domain" description="Carrier" evidence="6">
    <location>
        <begin position="2463"/>
        <end position="2538"/>
    </location>
</feature>